<dbReference type="Proteomes" id="UP000254889">
    <property type="component" value="Chromosome"/>
</dbReference>
<dbReference type="OrthoDB" id="8444644at2"/>
<dbReference type="EMBL" id="CP031417">
    <property type="protein sequence ID" value="AXK83276.1"/>
    <property type="molecule type" value="Genomic_DNA"/>
</dbReference>
<keyword evidence="1" id="KW-0175">Coiled coil</keyword>
<accession>A0A346A279</accession>
<feature type="compositionally biased region" description="Basic and acidic residues" evidence="2">
    <location>
        <begin position="8"/>
        <end position="35"/>
    </location>
</feature>
<evidence type="ECO:0000313" key="4">
    <source>
        <dbReference type="Proteomes" id="UP000254889"/>
    </source>
</evidence>
<name>A0A346A279_9HYPH</name>
<dbReference type="KEGG" id="ptaw:DW352_23805"/>
<gene>
    <name evidence="3" type="ORF">DW352_23805</name>
</gene>
<sequence>MTAINRLGEGEKAGAEKSGPEKYAPPDRRPPEKLGDVDQAAANAFEGEIREFVRRDIAFLRRPREEGDAQQDQPVAENLNALIRRVSGASMDEIDRVITELQSVREMLRAEGERVNREIAGYASLSHAAMTAMKVIGDSLTQWKAAPNKQPRPARPAE</sequence>
<feature type="coiled-coil region" evidence="1">
    <location>
        <begin position="91"/>
        <end position="118"/>
    </location>
</feature>
<reference evidence="3 4" key="1">
    <citation type="submission" date="2018-07" db="EMBL/GenBank/DDBJ databases">
        <authorList>
            <person name="Quirk P.G."/>
            <person name="Krulwich T.A."/>
        </authorList>
    </citation>
    <scope>NUCLEOTIDE SEQUENCE [LARGE SCALE GENOMIC DNA]</scope>
    <source>
        <strain evidence="3 4">CC-BB4</strain>
    </source>
</reference>
<dbReference type="AlphaFoldDB" id="A0A346A279"/>
<evidence type="ECO:0000256" key="1">
    <source>
        <dbReference type="SAM" id="Coils"/>
    </source>
</evidence>
<proteinExistence type="predicted"/>
<feature type="region of interest" description="Disordered" evidence="2">
    <location>
        <begin position="1"/>
        <end position="35"/>
    </location>
</feature>
<evidence type="ECO:0000313" key="3">
    <source>
        <dbReference type="EMBL" id="AXK83276.1"/>
    </source>
</evidence>
<keyword evidence="4" id="KW-1185">Reference proteome</keyword>
<protein>
    <submittedName>
        <fullName evidence="3">Uncharacterized protein</fullName>
    </submittedName>
</protein>
<organism evidence="3 4">
    <name type="scientific">Pseudolabrys taiwanensis</name>
    <dbReference type="NCBI Taxonomy" id="331696"/>
    <lineage>
        <taxon>Bacteria</taxon>
        <taxon>Pseudomonadati</taxon>
        <taxon>Pseudomonadota</taxon>
        <taxon>Alphaproteobacteria</taxon>
        <taxon>Hyphomicrobiales</taxon>
        <taxon>Xanthobacteraceae</taxon>
        <taxon>Pseudolabrys</taxon>
    </lineage>
</organism>
<evidence type="ECO:0000256" key="2">
    <source>
        <dbReference type="SAM" id="MobiDB-lite"/>
    </source>
</evidence>